<comment type="similarity">
    <text evidence="2">Belongs to the TAPT1 family.</text>
</comment>
<evidence type="ECO:0000256" key="7">
    <source>
        <dbReference type="SAM" id="Phobius"/>
    </source>
</evidence>
<dbReference type="OrthoDB" id="5376140at2759"/>
<dbReference type="PANTHER" id="PTHR13317:SF4">
    <property type="entry name" value="TRANSMEMBRANE ANTERIOR POSTERIOR TRANSFORMATION PROTEIN 1 HOMOLOG"/>
    <property type="match status" value="1"/>
</dbReference>
<accession>A0A1G4KHP7</accession>
<dbReference type="EMBL" id="LT598468">
    <property type="protein sequence ID" value="SCV03992.1"/>
    <property type="molecule type" value="Genomic_DNA"/>
</dbReference>
<comment type="subcellular location">
    <subcellularLocation>
        <location evidence="1">Membrane</location>
        <topology evidence="1">Multi-pass membrane protein</topology>
    </subcellularLocation>
</comment>
<feature type="transmembrane region" description="Helical" evidence="7">
    <location>
        <begin position="292"/>
        <end position="316"/>
    </location>
</feature>
<protein>
    <submittedName>
        <fullName evidence="8">LAMI_0H12574g1_1</fullName>
    </submittedName>
</protein>
<evidence type="ECO:0000313" key="8">
    <source>
        <dbReference type="EMBL" id="SCV03992.1"/>
    </source>
</evidence>
<dbReference type="PANTHER" id="PTHR13317">
    <property type="entry name" value="TRANSMEMBRANE ANTERIOR POSTERIOR TRANSFORMATION PROTEIN 1 HOMOLOG"/>
    <property type="match status" value="1"/>
</dbReference>
<feature type="transmembrane region" description="Helical" evidence="7">
    <location>
        <begin position="185"/>
        <end position="203"/>
    </location>
</feature>
<evidence type="ECO:0000313" key="9">
    <source>
        <dbReference type="Proteomes" id="UP000191024"/>
    </source>
</evidence>
<evidence type="ECO:0000256" key="1">
    <source>
        <dbReference type="ARBA" id="ARBA00004141"/>
    </source>
</evidence>
<dbReference type="InterPro" id="IPR008010">
    <property type="entry name" value="Tatp1"/>
</dbReference>
<dbReference type="GO" id="GO:0005789">
    <property type="term" value="C:endoplasmic reticulum membrane"/>
    <property type="evidence" value="ECO:0007669"/>
    <property type="project" value="TreeGrafter"/>
</dbReference>
<feature type="transmembrane region" description="Helical" evidence="7">
    <location>
        <begin position="114"/>
        <end position="130"/>
    </location>
</feature>
<feature type="transmembrane region" description="Helical" evidence="7">
    <location>
        <begin position="74"/>
        <end position="102"/>
    </location>
</feature>
<evidence type="ECO:0000256" key="5">
    <source>
        <dbReference type="ARBA" id="ARBA00023136"/>
    </source>
</evidence>
<keyword evidence="5 7" id="KW-0472">Membrane</keyword>
<gene>
    <name evidence="8" type="ORF">LAMI_0H12574G</name>
</gene>
<evidence type="ECO:0000256" key="6">
    <source>
        <dbReference type="SAM" id="MobiDB-lite"/>
    </source>
</evidence>
<organism evidence="8 9">
    <name type="scientific">Lachancea mirantina</name>
    <dbReference type="NCBI Taxonomy" id="1230905"/>
    <lineage>
        <taxon>Eukaryota</taxon>
        <taxon>Fungi</taxon>
        <taxon>Dikarya</taxon>
        <taxon>Ascomycota</taxon>
        <taxon>Saccharomycotina</taxon>
        <taxon>Saccharomycetes</taxon>
        <taxon>Saccharomycetales</taxon>
        <taxon>Saccharomycetaceae</taxon>
        <taxon>Lachancea</taxon>
    </lineage>
</organism>
<name>A0A1G4KHP7_9SACH</name>
<evidence type="ECO:0000256" key="3">
    <source>
        <dbReference type="ARBA" id="ARBA00022692"/>
    </source>
</evidence>
<proteinExistence type="inferred from homology"/>
<reference evidence="9" key="1">
    <citation type="submission" date="2016-03" db="EMBL/GenBank/DDBJ databases">
        <authorList>
            <person name="Devillers H."/>
        </authorList>
    </citation>
    <scope>NUCLEOTIDE SEQUENCE [LARGE SCALE GENOMIC DNA]</scope>
</reference>
<sequence>MPVIRNPDSVKRYLRFERGRLLRDFLIKELESDYDGSRKDDTSDDELKIEEEGANYELEQILNMGKLLGYLERFIAFSFLASLDCFLHYLTVVPVRIVYALTRKKGLQRTRKELTMLILIVLAACGLSHMNTSRVYHVIKGQSAIKLYMMFGVLDMCDKMLSSVGQSLLTALMANKYKQKTIEPFLLQFFALLYLLCHGSVLIYETIALNVAVNAYSNSLWTLLLSMQFAEIKSSVFKRIDKEGLFQIAIADVVERFQMFILLLIIAIRNLVASGSTFNTLVPDSWTFHTTSSLVVGILCGPTVVVIGSEILVDWIKHAYITKFNRIRPQIYDNYLSILSADHINHLSKFQARTGLPVPALVVTLIVLTRPPLQQSLKDTSTSKTGLMLILSLACVCLMLTKVILHLFLVKWSRLLQCSLPTSFDPENGYTPGMLSAGRGKVDEDMRQLIHADLRSSSDKQRPHTAHVPTSLHELRRRKDKRDSKSLNKVMRYKMVSKNIW</sequence>
<keyword evidence="4 7" id="KW-1133">Transmembrane helix</keyword>
<dbReference type="AlphaFoldDB" id="A0A1G4KHP7"/>
<dbReference type="Pfam" id="PF05346">
    <property type="entry name" value="DUF747"/>
    <property type="match status" value="1"/>
</dbReference>
<evidence type="ECO:0000256" key="4">
    <source>
        <dbReference type="ARBA" id="ARBA00022989"/>
    </source>
</evidence>
<feature type="transmembrane region" description="Helical" evidence="7">
    <location>
        <begin position="356"/>
        <end position="373"/>
    </location>
</feature>
<feature type="transmembrane region" description="Helical" evidence="7">
    <location>
        <begin position="253"/>
        <end position="272"/>
    </location>
</feature>
<dbReference type="Proteomes" id="UP000191024">
    <property type="component" value="Chromosome H"/>
</dbReference>
<keyword evidence="9" id="KW-1185">Reference proteome</keyword>
<feature type="transmembrane region" description="Helical" evidence="7">
    <location>
        <begin position="385"/>
        <end position="410"/>
    </location>
</feature>
<feature type="region of interest" description="Disordered" evidence="6">
    <location>
        <begin position="454"/>
        <end position="483"/>
    </location>
</feature>
<evidence type="ECO:0000256" key="2">
    <source>
        <dbReference type="ARBA" id="ARBA00008803"/>
    </source>
</evidence>
<keyword evidence="3 7" id="KW-0812">Transmembrane</keyword>